<keyword evidence="11" id="KW-1185">Reference proteome</keyword>
<protein>
    <recommendedName>
        <fullName evidence="9">Pectinesterase inhibitor domain-containing protein</fullName>
    </recommendedName>
</protein>
<comment type="subcellular location">
    <subcellularLocation>
        <location evidence="1">Secreted</location>
        <location evidence="1">Cell wall</location>
    </subcellularLocation>
</comment>
<dbReference type="InterPro" id="IPR035513">
    <property type="entry name" value="Invertase/methylesterase_inhib"/>
</dbReference>
<keyword evidence="5" id="KW-0964">Secreted</keyword>
<reference evidence="10 11" key="1">
    <citation type="submission" date="2024-01" db="EMBL/GenBank/DDBJ databases">
        <title>The genomes of 5 underutilized Papilionoideae crops provide insights into root nodulation and disease resistanc.</title>
        <authorList>
            <person name="Yuan L."/>
        </authorList>
    </citation>
    <scope>NUCLEOTIDE SEQUENCE [LARGE SCALE GENOMIC DNA]</scope>
    <source>
        <strain evidence="10">ZHUSHIDOU_FW_LH</strain>
        <tissue evidence="10">Leaf</tissue>
    </source>
</reference>
<evidence type="ECO:0000313" key="10">
    <source>
        <dbReference type="EMBL" id="KAK7258950.1"/>
    </source>
</evidence>
<dbReference type="GO" id="GO:0004857">
    <property type="term" value="F:enzyme inhibitor activity"/>
    <property type="evidence" value="ECO:0007669"/>
    <property type="project" value="InterPro"/>
</dbReference>
<keyword evidence="8" id="KW-0732">Signal</keyword>
<evidence type="ECO:0000256" key="3">
    <source>
        <dbReference type="ARBA" id="ARBA00006027"/>
    </source>
</evidence>
<organism evidence="10 11">
    <name type="scientific">Crotalaria pallida</name>
    <name type="common">Smooth rattlebox</name>
    <name type="synonym">Crotalaria striata</name>
    <dbReference type="NCBI Taxonomy" id="3830"/>
    <lineage>
        <taxon>Eukaryota</taxon>
        <taxon>Viridiplantae</taxon>
        <taxon>Streptophyta</taxon>
        <taxon>Embryophyta</taxon>
        <taxon>Tracheophyta</taxon>
        <taxon>Spermatophyta</taxon>
        <taxon>Magnoliopsida</taxon>
        <taxon>eudicotyledons</taxon>
        <taxon>Gunneridae</taxon>
        <taxon>Pentapetalae</taxon>
        <taxon>rosids</taxon>
        <taxon>fabids</taxon>
        <taxon>Fabales</taxon>
        <taxon>Fabaceae</taxon>
        <taxon>Papilionoideae</taxon>
        <taxon>50 kb inversion clade</taxon>
        <taxon>genistoids sensu lato</taxon>
        <taxon>core genistoids</taxon>
        <taxon>Crotalarieae</taxon>
        <taxon>Crotalaria</taxon>
    </lineage>
</organism>
<dbReference type="Pfam" id="PF01095">
    <property type="entry name" value="Pectinesterase"/>
    <property type="match status" value="1"/>
</dbReference>
<accession>A0AAN9EM80</accession>
<keyword evidence="6" id="KW-0378">Hydrolase</keyword>
<feature type="domain" description="Pectinesterase inhibitor" evidence="9">
    <location>
        <begin position="27"/>
        <end position="178"/>
    </location>
</feature>
<dbReference type="InterPro" id="IPR006501">
    <property type="entry name" value="Pectinesterase_inhib_dom"/>
</dbReference>
<feature type="chain" id="PRO_5042893634" description="Pectinesterase inhibitor domain-containing protein" evidence="8">
    <location>
        <begin position="28"/>
        <end position="324"/>
    </location>
</feature>
<dbReference type="NCBIfam" id="TIGR01614">
    <property type="entry name" value="PME_inhib"/>
    <property type="match status" value="1"/>
</dbReference>
<evidence type="ECO:0000256" key="1">
    <source>
        <dbReference type="ARBA" id="ARBA00004191"/>
    </source>
</evidence>
<comment type="similarity">
    <text evidence="4">In the C-terminal section; belongs to the pectinesterase family.</text>
</comment>
<evidence type="ECO:0000256" key="2">
    <source>
        <dbReference type="ARBA" id="ARBA00005184"/>
    </source>
</evidence>
<dbReference type="InterPro" id="IPR012334">
    <property type="entry name" value="Pectin_lyas_fold"/>
</dbReference>
<dbReference type="GO" id="GO:0042545">
    <property type="term" value="P:cell wall modification"/>
    <property type="evidence" value="ECO:0007669"/>
    <property type="project" value="InterPro"/>
</dbReference>
<evidence type="ECO:0000256" key="7">
    <source>
        <dbReference type="ARBA" id="ARBA00023085"/>
    </source>
</evidence>
<dbReference type="InterPro" id="IPR011050">
    <property type="entry name" value="Pectin_lyase_fold/virulence"/>
</dbReference>
<dbReference type="Pfam" id="PF04043">
    <property type="entry name" value="PMEI"/>
    <property type="match status" value="1"/>
</dbReference>
<dbReference type="AlphaFoldDB" id="A0AAN9EM80"/>
<evidence type="ECO:0000256" key="5">
    <source>
        <dbReference type="ARBA" id="ARBA00022512"/>
    </source>
</evidence>
<dbReference type="Gene3D" id="1.20.140.40">
    <property type="entry name" value="Invertase/pectin methylesterase inhibitor family protein"/>
    <property type="match status" value="1"/>
</dbReference>
<dbReference type="SUPFAM" id="SSF101148">
    <property type="entry name" value="Plant invertase/pectin methylesterase inhibitor"/>
    <property type="match status" value="1"/>
</dbReference>
<keyword evidence="5" id="KW-0134">Cell wall</keyword>
<evidence type="ECO:0000256" key="4">
    <source>
        <dbReference type="ARBA" id="ARBA00007786"/>
    </source>
</evidence>
<dbReference type="InterPro" id="IPR000070">
    <property type="entry name" value="Pectinesterase_cat"/>
</dbReference>
<evidence type="ECO:0000256" key="6">
    <source>
        <dbReference type="ARBA" id="ARBA00022801"/>
    </source>
</evidence>
<dbReference type="CDD" id="cd15798">
    <property type="entry name" value="PMEI-like_3"/>
    <property type="match status" value="1"/>
</dbReference>
<proteinExistence type="inferred from homology"/>
<evidence type="ECO:0000256" key="8">
    <source>
        <dbReference type="SAM" id="SignalP"/>
    </source>
</evidence>
<dbReference type="GO" id="GO:0030599">
    <property type="term" value="F:pectinesterase activity"/>
    <property type="evidence" value="ECO:0007669"/>
    <property type="project" value="InterPro"/>
</dbReference>
<dbReference type="EMBL" id="JAYWIO010000005">
    <property type="protein sequence ID" value="KAK7258950.1"/>
    <property type="molecule type" value="Genomic_DNA"/>
</dbReference>
<gene>
    <name evidence="10" type="ORF">RIF29_24543</name>
</gene>
<comment type="pathway">
    <text evidence="2">Glycan metabolism; pectin degradation; 2-dehydro-3-deoxy-D-gluconate from pectin: step 1/5.</text>
</comment>
<comment type="similarity">
    <text evidence="3">In the N-terminal section; belongs to the PMEI family.</text>
</comment>
<keyword evidence="7" id="KW-0063">Aspartyl esterase</keyword>
<dbReference type="Gene3D" id="2.160.20.10">
    <property type="entry name" value="Single-stranded right-handed beta-helix, Pectin lyase-like"/>
    <property type="match status" value="1"/>
</dbReference>
<evidence type="ECO:0000313" key="11">
    <source>
        <dbReference type="Proteomes" id="UP001372338"/>
    </source>
</evidence>
<sequence>MATSKLSISLFGIFLLSIFSIFAYVASSPSSTDSICNFTPYPTFCESNSPPNGQGDIHEHGRFFIGQSYSSSKKFFSLITKYLKSPSNFSKYKILALQDCHLLGELNNGFWSRTLKRVNSTNNLSPLEAENLHTLISATLTNLDTCLESLQETTSSPDEELLSHLSNGKKLYSISLAIFNRGWANNTNKGRKLMSSQTNSHKWEQRLYEIISTRGRKLLASPPDGVNVRQVVVVNPNGSGNFKTINDAVAAAPNNTVSSNGFFVIHVVAGVYEEYVSIPQNKQYLMMIGDGIDKTIITGNRSIGGNWTTYNCATFGKLHTTQRY</sequence>
<dbReference type="Proteomes" id="UP001372338">
    <property type="component" value="Unassembled WGS sequence"/>
</dbReference>
<feature type="signal peptide" evidence="8">
    <location>
        <begin position="1"/>
        <end position="27"/>
    </location>
</feature>
<name>A0AAN9EM80_CROPI</name>
<dbReference type="PANTHER" id="PTHR31707">
    <property type="entry name" value="PECTINESTERASE"/>
    <property type="match status" value="1"/>
</dbReference>
<dbReference type="SUPFAM" id="SSF51126">
    <property type="entry name" value="Pectin lyase-like"/>
    <property type="match status" value="1"/>
</dbReference>
<evidence type="ECO:0000259" key="9">
    <source>
        <dbReference type="SMART" id="SM00856"/>
    </source>
</evidence>
<comment type="caution">
    <text evidence="10">The sequence shown here is derived from an EMBL/GenBank/DDBJ whole genome shotgun (WGS) entry which is preliminary data.</text>
</comment>
<dbReference type="SMART" id="SM00856">
    <property type="entry name" value="PMEI"/>
    <property type="match status" value="1"/>
</dbReference>